<dbReference type="InterPro" id="IPR038385">
    <property type="entry name" value="Sua5/YwlC_C"/>
</dbReference>
<dbReference type="InterPro" id="IPR017945">
    <property type="entry name" value="DHBP_synth_RibB-like_a/b_dom"/>
</dbReference>
<organism evidence="16 17">
    <name type="scientific">Vavraia culicis (isolate floridensis)</name>
    <name type="common">Microsporidian parasite</name>
    <dbReference type="NCBI Taxonomy" id="948595"/>
    <lineage>
        <taxon>Eukaryota</taxon>
        <taxon>Fungi</taxon>
        <taxon>Fungi incertae sedis</taxon>
        <taxon>Microsporidia</taxon>
        <taxon>Pleistophoridae</taxon>
        <taxon>Vavraia</taxon>
    </lineage>
</organism>
<evidence type="ECO:0000313" key="16">
    <source>
        <dbReference type="EMBL" id="ELA47998.1"/>
    </source>
</evidence>
<dbReference type="SUPFAM" id="SSF55821">
    <property type="entry name" value="YrdC/RibB"/>
    <property type="match status" value="1"/>
</dbReference>
<evidence type="ECO:0000256" key="13">
    <source>
        <dbReference type="PIRNR" id="PIRNR004930"/>
    </source>
</evidence>
<evidence type="ECO:0000256" key="14">
    <source>
        <dbReference type="PIRSR" id="PIRSR004930-1"/>
    </source>
</evidence>
<comment type="catalytic activity">
    <reaction evidence="12 13">
        <text>L-threonine + hydrogencarbonate + ATP = L-threonylcarbamoyladenylate + diphosphate + H2O</text>
        <dbReference type="Rhea" id="RHEA:36407"/>
        <dbReference type="ChEBI" id="CHEBI:15377"/>
        <dbReference type="ChEBI" id="CHEBI:17544"/>
        <dbReference type="ChEBI" id="CHEBI:30616"/>
        <dbReference type="ChEBI" id="CHEBI:33019"/>
        <dbReference type="ChEBI" id="CHEBI:57926"/>
        <dbReference type="ChEBI" id="CHEBI:73682"/>
        <dbReference type="EC" id="2.7.7.87"/>
    </reaction>
</comment>
<keyword evidence="5 13" id="KW-0963">Cytoplasm</keyword>
<reference evidence="17" key="1">
    <citation type="submission" date="2011-03" db="EMBL/GenBank/DDBJ databases">
        <title>The genome sequence of Vavraia culicis strain floridensis.</title>
        <authorList>
            <consortium name="The Broad Institute Genome Sequencing Platform"/>
            <person name="Cuomo C."/>
            <person name="Becnel J."/>
            <person name="Sanscrainte N."/>
            <person name="Young S.K."/>
            <person name="Zeng Q."/>
            <person name="Gargeya S."/>
            <person name="Fitzgerald M."/>
            <person name="Haas B."/>
            <person name="Abouelleil A."/>
            <person name="Alvarado L."/>
            <person name="Arachchi H.M."/>
            <person name="Berlin A."/>
            <person name="Chapman S.B."/>
            <person name="Gearin G."/>
            <person name="Goldberg J."/>
            <person name="Griggs A."/>
            <person name="Gujja S."/>
            <person name="Hansen M."/>
            <person name="Heiman D."/>
            <person name="Howarth C."/>
            <person name="Larimer J."/>
            <person name="Lui A."/>
            <person name="MacDonald P.J.P."/>
            <person name="McCowen C."/>
            <person name="Montmayeur A."/>
            <person name="Murphy C."/>
            <person name="Neiman D."/>
            <person name="Pearson M."/>
            <person name="Priest M."/>
            <person name="Roberts A."/>
            <person name="Saif S."/>
            <person name="Shea T."/>
            <person name="Sisk P."/>
            <person name="Stolte C."/>
            <person name="Sykes S."/>
            <person name="Wortman J."/>
            <person name="Nusbaum C."/>
            <person name="Birren B."/>
        </authorList>
    </citation>
    <scope>NUCLEOTIDE SEQUENCE [LARGE SCALE GENOMIC DNA]</scope>
    <source>
        <strain evidence="17">floridensis</strain>
    </source>
</reference>
<feature type="binding site" evidence="14">
    <location>
        <position position="54"/>
    </location>
    <ligand>
        <name>ATP</name>
        <dbReference type="ChEBI" id="CHEBI:30616"/>
    </ligand>
</feature>
<dbReference type="NCBIfam" id="TIGR00057">
    <property type="entry name" value="L-threonylcarbamoyladenylate synthase"/>
    <property type="match status" value="1"/>
</dbReference>
<feature type="domain" description="YrdC-like" evidence="15">
    <location>
        <begin position="9"/>
        <end position="195"/>
    </location>
</feature>
<dbReference type="GO" id="GO:0000723">
    <property type="term" value="P:telomere maintenance"/>
    <property type="evidence" value="ECO:0007669"/>
    <property type="project" value="EnsemblFungi"/>
</dbReference>
<evidence type="ECO:0000256" key="8">
    <source>
        <dbReference type="ARBA" id="ARBA00022695"/>
    </source>
</evidence>
<accession>L2GXI7</accession>
<dbReference type="STRING" id="948595.L2GXI7"/>
<comment type="function">
    <text evidence="13">Required for the formation of a threonylcarbamoyl group on adenosine at position 37 (t(6)A37) in tRNAs that read codons beginning with adenine.</text>
</comment>
<comment type="subcellular location">
    <subcellularLocation>
        <location evidence="1 13">Cytoplasm</location>
    </subcellularLocation>
</comment>
<dbReference type="OMA" id="STIFTCY"/>
<keyword evidence="8 13" id="KW-0548">Nucleotidyltransferase</keyword>
<evidence type="ECO:0000256" key="5">
    <source>
        <dbReference type="ARBA" id="ARBA00022490"/>
    </source>
</evidence>
<keyword evidence="6 13" id="KW-0808">Transferase</keyword>
<dbReference type="InParanoid" id="L2GXI7"/>
<feature type="binding site" evidence="14">
    <location>
        <position position="117"/>
    </location>
    <ligand>
        <name>L-threonine</name>
        <dbReference type="ChEBI" id="CHEBI:57926"/>
    </ligand>
</feature>
<dbReference type="InterPro" id="IPR006070">
    <property type="entry name" value="Sua5-like_dom"/>
</dbReference>
<evidence type="ECO:0000313" key="17">
    <source>
        <dbReference type="Proteomes" id="UP000011081"/>
    </source>
</evidence>
<proteinExistence type="inferred from homology"/>
<evidence type="ECO:0000256" key="7">
    <source>
        <dbReference type="ARBA" id="ARBA00022694"/>
    </source>
</evidence>
<feature type="binding site" evidence="14">
    <location>
        <position position="136"/>
    </location>
    <ligand>
        <name>L-threonine</name>
        <dbReference type="ChEBI" id="CHEBI:57926"/>
    </ligand>
</feature>
<dbReference type="PANTHER" id="PTHR17490">
    <property type="entry name" value="SUA5"/>
    <property type="match status" value="1"/>
</dbReference>
<protein>
    <recommendedName>
        <fullName evidence="4 13">Threonylcarbamoyl-AMP synthase</fullName>
        <shortName evidence="13">TC-AMP synthase</shortName>
        <ecNumber evidence="3 13">2.7.7.87</ecNumber>
    </recommendedName>
    <alternativeName>
        <fullName evidence="11 13">L-threonylcarbamoyladenylate synthase</fullName>
    </alternativeName>
</protein>
<dbReference type="GO" id="GO:0000049">
    <property type="term" value="F:tRNA binding"/>
    <property type="evidence" value="ECO:0007669"/>
    <property type="project" value="TreeGrafter"/>
</dbReference>
<dbReference type="InterPro" id="IPR005145">
    <property type="entry name" value="Sua5_C"/>
</dbReference>
<evidence type="ECO:0000256" key="1">
    <source>
        <dbReference type="ARBA" id="ARBA00004496"/>
    </source>
</evidence>
<dbReference type="OrthoDB" id="412787at2759"/>
<feature type="binding site" evidence="14">
    <location>
        <position position="138"/>
    </location>
    <ligand>
        <name>ATP</name>
        <dbReference type="ChEBI" id="CHEBI:30616"/>
    </ligand>
</feature>
<feature type="binding site" evidence="14">
    <location>
        <position position="63"/>
    </location>
    <ligand>
        <name>ATP</name>
        <dbReference type="ChEBI" id="CHEBI:30616"/>
    </ligand>
</feature>
<feature type="binding site" evidence="14">
    <location>
        <position position="58"/>
    </location>
    <ligand>
        <name>ATP</name>
        <dbReference type="ChEBI" id="CHEBI:30616"/>
    </ligand>
</feature>
<dbReference type="PROSITE" id="PS51163">
    <property type="entry name" value="YRDC"/>
    <property type="match status" value="1"/>
</dbReference>
<feature type="binding site" evidence="14">
    <location>
        <position position="31"/>
    </location>
    <ligand>
        <name>L-threonine</name>
        <dbReference type="ChEBI" id="CHEBI:57926"/>
    </ligand>
</feature>
<evidence type="ECO:0000256" key="11">
    <source>
        <dbReference type="ARBA" id="ARBA00029774"/>
    </source>
</evidence>
<dbReference type="FunCoup" id="L2GXI7">
    <property type="interactions" value="52"/>
</dbReference>
<evidence type="ECO:0000256" key="2">
    <source>
        <dbReference type="ARBA" id="ARBA00007663"/>
    </source>
</evidence>
<dbReference type="GO" id="GO:0002949">
    <property type="term" value="P:tRNA threonylcarbamoyladenosine modification"/>
    <property type="evidence" value="ECO:0007669"/>
    <property type="project" value="EnsemblFungi"/>
</dbReference>
<dbReference type="Proteomes" id="UP000011081">
    <property type="component" value="Unassembled WGS sequence"/>
</dbReference>
<dbReference type="HOGENOM" id="CLU_031397_0_0_1"/>
<keyword evidence="17" id="KW-1185">Reference proteome</keyword>
<evidence type="ECO:0000256" key="6">
    <source>
        <dbReference type="ARBA" id="ARBA00022679"/>
    </source>
</evidence>
<dbReference type="GO" id="GO:0061710">
    <property type="term" value="F:L-threonylcarbamoyladenylate synthase"/>
    <property type="evidence" value="ECO:0007669"/>
    <property type="project" value="UniProtKB-EC"/>
</dbReference>
<name>L2GXI7_VAVCU</name>
<dbReference type="EMBL" id="GL877409">
    <property type="protein sequence ID" value="ELA47998.1"/>
    <property type="molecule type" value="Genomic_DNA"/>
</dbReference>
<dbReference type="Gene3D" id="3.90.870.10">
    <property type="entry name" value="DHBP synthase"/>
    <property type="match status" value="1"/>
</dbReference>
<dbReference type="Pfam" id="PF03481">
    <property type="entry name" value="Sua5_C"/>
    <property type="match status" value="1"/>
</dbReference>
<dbReference type="InterPro" id="IPR010923">
    <property type="entry name" value="T(6)A37_SUA5"/>
</dbReference>
<evidence type="ECO:0000256" key="10">
    <source>
        <dbReference type="ARBA" id="ARBA00022840"/>
    </source>
</evidence>
<dbReference type="AlphaFoldDB" id="L2GXI7"/>
<dbReference type="GO" id="GO:0006450">
    <property type="term" value="P:regulation of translational fidelity"/>
    <property type="evidence" value="ECO:0007669"/>
    <property type="project" value="EnsemblFungi"/>
</dbReference>
<dbReference type="GeneID" id="19878466"/>
<evidence type="ECO:0000256" key="9">
    <source>
        <dbReference type="ARBA" id="ARBA00022741"/>
    </source>
</evidence>
<dbReference type="RefSeq" id="XP_008073599.1">
    <property type="nucleotide sequence ID" value="XM_008075408.1"/>
</dbReference>
<dbReference type="Pfam" id="PF01300">
    <property type="entry name" value="Sua5_yciO_yrdC"/>
    <property type="match status" value="1"/>
</dbReference>
<dbReference type="InterPro" id="IPR050156">
    <property type="entry name" value="TC-AMP_synthase_SUA5"/>
</dbReference>
<evidence type="ECO:0000256" key="12">
    <source>
        <dbReference type="ARBA" id="ARBA00048366"/>
    </source>
</evidence>
<comment type="similarity">
    <text evidence="2 13">Belongs to the SUA5 family.</text>
</comment>
<evidence type="ECO:0000256" key="4">
    <source>
        <dbReference type="ARBA" id="ARBA00015492"/>
    </source>
</evidence>
<dbReference type="PANTHER" id="PTHR17490:SF16">
    <property type="entry name" value="THREONYLCARBAMOYL-AMP SYNTHASE"/>
    <property type="match status" value="1"/>
</dbReference>
<dbReference type="GO" id="GO:0005739">
    <property type="term" value="C:mitochondrion"/>
    <property type="evidence" value="ECO:0007669"/>
    <property type="project" value="EnsemblFungi"/>
</dbReference>
<dbReference type="VEuPathDB" id="MicrosporidiaDB:VCUG_00581"/>
<dbReference type="Gene3D" id="3.40.50.11030">
    <property type="entry name" value="Threonylcarbamoyl-AMP synthase, C-terminal domain"/>
    <property type="match status" value="1"/>
</dbReference>
<feature type="binding site" evidence="14">
    <location>
        <position position="191"/>
    </location>
    <ligand>
        <name>ATP</name>
        <dbReference type="ChEBI" id="CHEBI:30616"/>
    </ligand>
</feature>
<feature type="binding site" evidence="14">
    <location>
        <position position="176"/>
    </location>
    <ligand>
        <name>L-threonine</name>
        <dbReference type="ChEBI" id="CHEBI:57926"/>
    </ligand>
</feature>
<feature type="binding site" evidence="14">
    <location>
        <position position="146"/>
    </location>
    <ligand>
        <name>ATP</name>
        <dbReference type="ChEBI" id="CHEBI:30616"/>
    </ligand>
</feature>
<dbReference type="GO" id="GO:0003725">
    <property type="term" value="F:double-stranded RNA binding"/>
    <property type="evidence" value="ECO:0007669"/>
    <property type="project" value="UniProtKB-UniRule"/>
</dbReference>
<dbReference type="GO" id="GO:0043047">
    <property type="term" value="F:single-stranded telomeric DNA binding"/>
    <property type="evidence" value="ECO:0007669"/>
    <property type="project" value="EnsemblFungi"/>
</dbReference>
<keyword evidence="7 13" id="KW-0819">tRNA processing</keyword>
<evidence type="ECO:0000259" key="15">
    <source>
        <dbReference type="PROSITE" id="PS51163"/>
    </source>
</evidence>
<dbReference type="EC" id="2.7.7.87" evidence="3 13"/>
<sequence length="356" mass="38862">MFTVIKRLEDLTPDQLIAYIDKYPIAIPTETVYGLASKISNVSTLASVYTIKNRPADNPLIVHVSSLSMLKSLVVEIPPAYRALIDRYWPGPLTLLFLKNEHVNDVVTCGSKYVGIRMPSNECARRIIEITGPLAAPSANISGSISPSHAQHVYKDLAGKIELIVDDGPCKHGLESTIFTCYDGGNGAVLRPGAITQEMIETVIGRGVATGGCEMVPGKKYRHYAPTVPFYLFDCDDKMVAWMESSVDRHECGILNGENCTNMAYSGKTSSLLVHGSAQSGLGVLVTSDAIKKFVISRNVRHIDLGRTKQEISNGLYHGLRMLDGECACICMVRVDRKNEGMAIMDRVNRAAGQLN</sequence>
<gene>
    <name evidence="16" type="ORF">VCUG_00581</name>
</gene>
<dbReference type="GO" id="GO:0005524">
    <property type="term" value="F:ATP binding"/>
    <property type="evidence" value="ECO:0007669"/>
    <property type="project" value="UniProtKB-UniRule"/>
</dbReference>
<feature type="binding site" evidence="14">
    <location>
        <position position="224"/>
    </location>
    <ligand>
        <name>ATP</name>
        <dbReference type="ChEBI" id="CHEBI:30616"/>
    </ligand>
</feature>
<evidence type="ECO:0000256" key="3">
    <source>
        <dbReference type="ARBA" id="ARBA00012584"/>
    </source>
</evidence>
<keyword evidence="10 13" id="KW-0067">ATP-binding</keyword>
<keyword evidence="9 13" id="KW-0547">Nucleotide-binding</keyword>
<dbReference type="PIRSF" id="PIRSF004930">
    <property type="entry name" value="Tln_factor_SUA5"/>
    <property type="match status" value="1"/>
</dbReference>